<keyword evidence="4 6" id="KW-0378">Hydrolase</keyword>
<dbReference type="AlphaFoldDB" id="A0A6G1H762"/>
<evidence type="ECO:0000313" key="8">
    <source>
        <dbReference type="Proteomes" id="UP000800041"/>
    </source>
</evidence>
<organism evidence="7 8">
    <name type="scientific">Aulographum hederae CBS 113979</name>
    <dbReference type="NCBI Taxonomy" id="1176131"/>
    <lineage>
        <taxon>Eukaryota</taxon>
        <taxon>Fungi</taxon>
        <taxon>Dikarya</taxon>
        <taxon>Ascomycota</taxon>
        <taxon>Pezizomycotina</taxon>
        <taxon>Dothideomycetes</taxon>
        <taxon>Pleosporomycetidae</taxon>
        <taxon>Aulographales</taxon>
        <taxon>Aulographaceae</taxon>
    </lineage>
</organism>
<keyword evidence="5" id="KW-0325">Glycoprotein</keyword>
<dbReference type="OrthoDB" id="443318at2759"/>
<feature type="signal peptide" evidence="6">
    <location>
        <begin position="1"/>
        <end position="16"/>
    </location>
</feature>
<dbReference type="GO" id="GO:0000324">
    <property type="term" value="C:fungal-type vacuole"/>
    <property type="evidence" value="ECO:0007669"/>
    <property type="project" value="TreeGrafter"/>
</dbReference>
<keyword evidence="6" id="KW-0732">Signal</keyword>
<reference evidence="7" key="1">
    <citation type="journal article" date="2020" name="Stud. Mycol.">
        <title>101 Dothideomycetes genomes: a test case for predicting lifestyles and emergence of pathogens.</title>
        <authorList>
            <person name="Haridas S."/>
            <person name="Albert R."/>
            <person name="Binder M."/>
            <person name="Bloem J."/>
            <person name="Labutti K."/>
            <person name="Salamov A."/>
            <person name="Andreopoulos B."/>
            <person name="Baker S."/>
            <person name="Barry K."/>
            <person name="Bills G."/>
            <person name="Bluhm B."/>
            <person name="Cannon C."/>
            <person name="Castanera R."/>
            <person name="Culley D."/>
            <person name="Daum C."/>
            <person name="Ezra D."/>
            <person name="Gonzalez J."/>
            <person name="Henrissat B."/>
            <person name="Kuo A."/>
            <person name="Liang C."/>
            <person name="Lipzen A."/>
            <person name="Lutzoni F."/>
            <person name="Magnuson J."/>
            <person name="Mondo S."/>
            <person name="Nolan M."/>
            <person name="Ohm R."/>
            <person name="Pangilinan J."/>
            <person name="Park H.-J."/>
            <person name="Ramirez L."/>
            <person name="Alfaro M."/>
            <person name="Sun H."/>
            <person name="Tritt A."/>
            <person name="Yoshinaga Y."/>
            <person name="Zwiers L.-H."/>
            <person name="Turgeon B."/>
            <person name="Goodwin S."/>
            <person name="Spatafora J."/>
            <person name="Crous P."/>
            <person name="Grigoriev I."/>
        </authorList>
    </citation>
    <scope>NUCLEOTIDE SEQUENCE</scope>
    <source>
        <strain evidence="7">CBS 113979</strain>
    </source>
</reference>
<gene>
    <name evidence="7" type="ORF">K402DRAFT_350747</name>
</gene>
<comment type="similarity">
    <text evidence="1 6">Belongs to the peptidase S10 family.</text>
</comment>
<dbReference type="InterPro" id="IPR001563">
    <property type="entry name" value="Peptidase_S10"/>
</dbReference>
<dbReference type="PROSITE" id="PS00131">
    <property type="entry name" value="CARBOXYPEPT_SER_SER"/>
    <property type="match status" value="1"/>
</dbReference>
<dbReference type="PANTHER" id="PTHR11802">
    <property type="entry name" value="SERINE PROTEASE FAMILY S10 SERINE CARBOXYPEPTIDASE"/>
    <property type="match status" value="1"/>
</dbReference>
<accession>A0A6G1H762</accession>
<evidence type="ECO:0000256" key="2">
    <source>
        <dbReference type="ARBA" id="ARBA00022645"/>
    </source>
</evidence>
<evidence type="ECO:0000256" key="3">
    <source>
        <dbReference type="ARBA" id="ARBA00022670"/>
    </source>
</evidence>
<dbReference type="InterPro" id="IPR018202">
    <property type="entry name" value="Ser_caboxypep_ser_AS"/>
</dbReference>
<dbReference type="EC" id="3.4.16.-" evidence="6"/>
<dbReference type="Gene3D" id="1.10.287.410">
    <property type="match status" value="1"/>
</dbReference>
<dbReference type="EMBL" id="ML977146">
    <property type="protein sequence ID" value="KAF1989073.1"/>
    <property type="molecule type" value="Genomic_DNA"/>
</dbReference>
<dbReference type="PRINTS" id="PR00724">
    <property type="entry name" value="CRBOXYPTASEC"/>
</dbReference>
<evidence type="ECO:0000256" key="1">
    <source>
        <dbReference type="ARBA" id="ARBA00009431"/>
    </source>
</evidence>
<dbReference type="PROSITE" id="PS00560">
    <property type="entry name" value="CARBOXYPEPT_SER_HIS"/>
    <property type="match status" value="1"/>
</dbReference>
<dbReference type="PANTHER" id="PTHR11802:SF432">
    <property type="entry name" value="Y, PUTATIVE-RELATED"/>
    <property type="match status" value="1"/>
</dbReference>
<dbReference type="GO" id="GO:0004185">
    <property type="term" value="F:serine-type carboxypeptidase activity"/>
    <property type="evidence" value="ECO:0007669"/>
    <property type="project" value="UniProtKB-UniRule"/>
</dbReference>
<evidence type="ECO:0000256" key="6">
    <source>
        <dbReference type="RuleBase" id="RU361156"/>
    </source>
</evidence>
<dbReference type="SUPFAM" id="SSF53474">
    <property type="entry name" value="alpha/beta-Hydrolases"/>
    <property type="match status" value="1"/>
</dbReference>
<evidence type="ECO:0000313" key="7">
    <source>
        <dbReference type="EMBL" id="KAF1989073.1"/>
    </source>
</evidence>
<keyword evidence="2 6" id="KW-0121">Carboxypeptidase</keyword>
<sequence>MRYLYSLASLLVSALCQQVPIQQPEVYGTGFEIFQSDHSFEHSIRIKKQNDSLCNAGSDQYTGWLDVGNKHLFFWYFESKNDEVNDPLTLWMNGGPGASSIIGLFAENGPCLINKYGNGTDYNPFGWSEKTSLLYVDQPAGVGLSYLDEGEPVVDNSFVSATDMHVFLQIFISKVFPEKEKVPFHISGESYGGHYIPILGSLIVQQNTLYPKRPQVPLKSVLIGNGYVSPIDTAYGYWETLCTTKPGVKEPVFNETRCDIMASQMPRCMEITRICYSHPDPAVCMAASTVCWNGVTGWYDGESYKGGRNRFDITKPCDVDDICYKEALLIEDYINSKPVWSALGVPSTVKNYTAEAYDVANAFELTGEIILTTQPQVLYLLDKHIDVLFYQGNLDLACNTAGTLRWANNMPWKGQTEFTSKDLKPWKAMRDGEEVEVGTFKEVYIRMHDGDEKKTRFAFVTIDGSGHMVPMDQPEVALQMLNTWMERGSF</sequence>
<dbReference type="Proteomes" id="UP000800041">
    <property type="component" value="Unassembled WGS sequence"/>
</dbReference>
<dbReference type="Gene3D" id="3.40.50.1820">
    <property type="entry name" value="alpha/beta hydrolase"/>
    <property type="match status" value="1"/>
</dbReference>
<protein>
    <recommendedName>
        <fullName evidence="6">Carboxypeptidase</fullName>
        <ecNumber evidence="6">3.4.16.-</ecNumber>
    </recommendedName>
</protein>
<dbReference type="InterPro" id="IPR033124">
    <property type="entry name" value="Ser_caboxypep_his_AS"/>
</dbReference>
<proteinExistence type="inferred from homology"/>
<dbReference type="Pfam" id="PF00450">
    <property type="entry name" value="Peptidase_S10"/>
    <property type="match status" value="1"/>
</dbReference>
<evidence type="ECO:0000256" key="5">
    <source>
        <dbReference type="ARBA" id="ARBA00023180"/>
    </source>
</evidence>
<keyword evidence="3 6" id="KW-0645">Protease</keyword>
<feature type="chain" id="PRO_5026374824" description="Carboxypeptidase" evidence="6">
    <location>
        <begin position="17"/>
        <end position="490"/>
    </location>
</feature>
<dbReference type="InterPro" id="IPR029058">
    <property type="entry name" value="AB_hydrolase_fold"/>
</dbReference>
<dbReference type="GO" id="GO:0006508">
    <property type="term" value="P:proteolysis"/>
    <property type="evidence" value="ECO:0007669"/>
    <property type="project" value="UniProtKB-KW"/>
</dbReference>
<evidence type="ECO:0000256" key="4">
    <source>
        <dbReference type="ARBA" id="ARBA00022801"/>
    </source>
</evidence>
<name>A0A6G1H762_9PEZI</name>
<keyword evidence="8" id="KW-1185">Reference proteome</keyword>